<proteinExistence type="predicted"/>
<name>A0A252BYC3_9PROT</name>
<dbReference type="AlphaFoldDB" id="A0A252BYC3"/>
<protein>
    <submittedName>
        <fullName evidence="1">Uncharacterized protein</fullName>
    </submittedName>
</protein>
<accession>A0A252BYC3</accession>
<dbReference type="EMBL" id="JOPJ01000002">
    <property type="protein sequence ID" value="OUJ13832.1"/>
    <property type="molecule type" value="Genomic_DNA"/>
</dbReference>
<evidence type="ECO:0000313" key="2">
    <source>
        <dbReference type="Proteomes" id="UP000194931"/>
    </source>
</evidence>
<organism evidence="1 2">
    <name type="scientific">Acetobacter okinawensis</name>
    <dbReference type="NCBI Taxonomy" id="1076594"/>
    <lineage>
        <taxon>Bacteria</taxon>
        <taxon>Pseudomonadati</taxon>
        <taxon>Pseudomonadota</taxon>
        <taxon>Alphaproteobacteria</taxon>
        <taxon>Acetobacterales</taxon>
        <taxon>Acetobacteraceae</taxon>
        <taxon>Acetobacter</taxon>
    </lineage>
</organism>
<dbReference type="Proteomes" id="UP000194931">
    <property type="component" value="Unassembled WGS sequence"/>
</dbReference>
<reference evidence="2" key="1">
    <citation type="submission" date="2014-06" db="EMBL/GenBank/DDBJ databases">
        <authorList>
            <person name="Winans N.J."/>
            <person name="Newell P.D."/>
            <person name="Douglas A.E."/>
        </authorList>
    </citation>
    <scope>NUCLEOTIDE SEQUENCE [LARGE SCALE GENOMIC DNA]</scope>
</reference>
<comment type="caution">
    <text evidence="1">The sequence shown here is derived from an EMBL/GenBank/DDBJ whole genome shotgun (WGS) entry which is preliminary data.</text>
</comment>
<keyword evidence="2" id="KW-1185">Reference proteome</keyword>
<evidence type="ECO:0000313" key="1">
    <source>
        <dbReference type="EMBL" id="OUJ13832.1"/>
    </source>
</evidence>
<gene>
    <name evidence="1" type="ORF">HK26_04115</name>
</gene>
<sequence length="65" mass="7037">MSAVGNITTREGLIYTLASTLAHADGKYIPTTSVKDGAITRAEIEDWFNTARCIVDGRQTGYMPS</sequence>